<accession>A0A8A3PH65</accession>
<evidence type="ECO:0000256" key="2">
    <source>
        <dbReference type="SAM" id="Phobius"/>
    </source>
</evidence>
<dbReference type="Proteomes" id="UP000672032">
    <property type="component" value="Chromosome 5"/>
</dbReference>
<dbReference type="EMBL" id="CP063409">
    <property type="protein sequence ID" value="QSZ34632.1"/>
    <property type="molecule type" value="Genomic_DNA"/>
</dbReference>
<keyword evidence="2" id="KW-1133">Transmembrane helix</keyword>
<gene>
    <name evidence="3" type="ORF">DSL72_007486</name>
</gene>
<sequence length="150" mass="16454">MSTPPQAAALKIKRIVWTGAIASITVVGTIYGAGLKTVGDRRQQIHKIREATLAERIAHLEGQRGVLVGKKIGLQRKIDEVEMRRGGATREESTRGMERRRGEGGGGVSMEGRGPRVVVEDNLRVVGMGTGVDVEEGEKGRERKRTRGWW</sequence>
<feature type="region of interest" description="Disordered" evidence="1">
    <location>
        <begin position="130"/>
        <end position="150"/>
    </location>
</feature>
<feature type="compositionally biased region" description="Basic and acidic residues" evidence="1">
    <location>
        <begin position="83"/>
        <end position="103"/>
    </location>
</feature>
<name>A0A8A3PH65_9HELO</name>
<dbReference type="OrthoDB" id="5428081at2759"/>
<feature type="region of interest" description="Disordered" evidence="1">
    <location>
        <begin position="83"/>
        <end position="113"/>
    </location>
</feature>
<evidence type="ECO:0000313" key="4">
    <source>
        <dbReference type="Proteomes" id="UP000672032"/>
    </source>
</evidence>
<evidence type="ECO:0000313" key="3">
    <source>
        <dbReference type="EMBL" id="QSZ34632.1"/>
    </source>
</evidence>
<keyword evidence="4" id="KW-1185">Reference proteome</keyword>
<evidence type="ECO:0000256" key="1">
    <source>
        <dbReference type="SAM" id="MobiDB-lite"/>
    </source>
</evidence>
<reference evidence="3" key="1">
    <citation type="submission" date="2020-10" db="EMBL/GenBank/DDBJ databases">
        <title>Genome Sequence of Monilinia vaccinii-corymbosi Sheds Light on Mummy Berry Disease Infection of Blueberry and Mating Type.</title>
        <authorList>
            <person name="Yow A.G."/>
            <person name="Zhang Y."/>
            <person name="Bansal K."/>
            <person name="Eacker S.M."/>
            <person name="Sullivan S."/>
            <person name="Liachko I."/>
            <person name="Cubeta M.A."/>
            <person name="Rollins J.A."/>
            <person name="Ashrafi H."/>
        </authorList>
    </citation>
    <scope>NUCLEOTIDE SEQUENCE</scope>
    <source>
        <strain evidence="3">RL-1</strain>
    </source>
</reference>
<proteinExistence type="predicted"/>
<keyword evidence="2" id="KW-0472">Membrane</keyword>
<protein>
    <submittedName>
        <fullName evidence="3">Uncharacterized protein</fullName>
    </submittedName>
</protein>
<feature type="transmembrane region" description="Helical" evidence="2">
    <location>
        <begin position="15"/>
        <end position="35"/>
    </location>
</feature>
<organism evidence="3 4">
    <name type="scientific">Monilinia vaccinii-corymbosi</name>
    <dbReference type="NCBI Taxonomy" id="61207"/>
    <lineage>
        <taxon>Eukaryota</taxon>
        <taxon>Fungi</taxon>
        <taxon>Dikarya</taxon>
        <taxon>Ascomycota</taxon>
        <taxon>Pezizomycotina</taxon>
        <taxon>Leotiomycetes</taxon>
        <taxon>Helotiales</taxon>
        <taxon>Sclerotiniaceae</taxon>
        <taxon>Monilinia</taxon>
    </lineage>
</organism>
<keyword evidence="2" id="KW-0812">Transmembrane</keyword>
<dbReference type="AlphaFoldDB" id="A0A8A3PH65"/>